<reference evidence="1 2" key="1">
    <citation type="submission" date="2019-02" db="EMBL/GenBank/DDBJ databases">
        <title>Deep-cultivation of Planctomycetes and their phenomic and genomic characterization uncovers novel biology.</title>
        <authorList>
            <person name="Wiegand S."/>
            <person name="Jogler M."/>
            <person name="Boedeker C."/>
            <person name="Pinto D."/>
            <person name="Vollmers J."/>
            <person name="Rivas-Marin E."/>
            <person name="Kohn T."/>
            <person name="Peeters S.H."/>
            <person name="Heuer A."/>
            <person name="Rast P."/>
            <person name="Oberbeckmann S."/>
            <person name="Bunk B."/>
            <person name="Jeske O."/>
            <person name="Meyerdierks A."/>
            <person name="Storesund J.E."/>
            <person name="Kallscheuer N."/>
            <person name="Luecker S."/>
            <person name="Lage O.M."/>
            <person name="Pohl T."/>
            <person name="Merkel B.J."/>
            <person name="Hornburger P."/>
            <person name="Mueller R.-W."/>
            <person name="Bruemmer F."/>
            <person name="Labrenz M."/>
            <person name="Spormann A.M."/>
            <person name="Op den Camp H."/>
            <person name="Overmann J."/>
            <person name="Amann R."/>
            <person name="Jetten M.S.M."/>
            <person name="Mascher T."/>
            <person name="Medema M.H."/>
            <person name="Devos D.P."/>
            <person name="Kaster A.-K."/>
            <person name="Ovreas L."/>
            <person name="Rohde M."/>
            <person name="Galperin M.Y."/>
            <person name="Jogler C."/>
        </authorList>
    </citation>
    <scope>NUCLEOTIDE SEQUENCE [LARGE SCALE GENOMIC DNA]</scope>
    <source>
        <strain evidence="1 2">ETA_A8</strain>
    </source>
</reference>
<gene>
    <name evidence="1" type="ORF">ETAA8_31670</name>
</gene>
<dbReference type="Proteomes" id="UP000315017">
    <property type="component" value="Chromosome"/>
</dbReference>
<name>A0A517YCW1_9BACT</name>
<organism evidence="1 2">
    <name type="scientific">Anatilimnocola aggregata</name>
    <dbReference type="NCBI Taxonomy" id="2528021"/>
    <lineage>
        <taxon>Bacteria</taxon>
        <taxon>Pseudomonadati</taxon>
        <taxon>Planctomycetota</taxon>
        <taxon>Planctomycetia</taxon>
        <taxon>Pirellulales</taxon>
        <taxon>Pirellulaceae</taxon>
        <taxon>Anatilimnocola</taxon>
    </lineage>
</organism>
<dbReference type="AlphaFoldDB" id="A0A517YCW1"/>
<evidence type="ECO:0000313" key="2">
    <source>
        <dbReference type="Proteomes" id="UP000315017"/>
    </source>
</evidence>
<proteinExistence type="predicted"/>
<evidence type="ECO:0000313" key="1">
    <source>
        <dbReference type="EMBL" id="QDU28074.1"/>
    </source>
</evidence>
<dbReference type="EMBL" id="CP036274">
    <property type="protein sequence ID" value="QDU28074.1"/>
    <property type="molecule type" value="Genomic_DNA"/>
</dbReference>
<protein>
    <submittedName>
        <fullName evidence="1">Uncharacterized protein</fullName>
    </submittedName>
</protein>
<keyword evidence="2" id="KW-1185">Reference proteome</keyword>
<accession>A0A517YCW1</accession>
<dbReference type="KEGG" id="aagg:ETAA8_31670"/>
<sequence>MSKGAQGNLGNHRMYELAEALTLTDVWSVCLRLAKAA</sequence>